<sequence length="179" mass="19492">MVALVQVLIAVMLIPVAFAEYHVHNRYHTPDPPVHNRYHKPDPHTTGYNGYLKVSPNAECGRRSGFGCRPGDCCSKFNFCGTLRDHCGFGCQTAFGSCDPASPPRYIKVSTDGRCGREHNLKCRSGTCCSQYGFCGSEVDHCGVGCQTAFGLCNPTSPAVQPTISQHQGNQMNGHTGWH</sequence>
<feature type="chain" id="PRO_5046146146" description="Chitin-binding type-1 domain-containing protein" evidence="8">
    <location>
        <begin position="20"/>
        <end position="179"/>
    </location>
</feature>
<feature type="domain" description="Chitin-binding type-1" evidence="9">
    <location>
        <begin position="57"/>
        <end position="100"/>
    </location>
</feature>
<feature type="disulfide bond" evidence="7">
    <location>
        <begin position="73"/>
        <end position="87"/>
    </location>
</feature>
<proteinExistence type="predicted"/>
<evidence type="ECO:0000256" key="6">
    <source>
        <dbReference type="ARBA" id="ARBA00023277"/>
    </source>
</evidence>
<dbReference type="InterPro" id="IPR001002">
    <property type="entry name" value="Chitin-bd_1"/>
</dbReference>
<dbReference type="PANTHER" id="PTHR46471:SF2">
    <property type="entry name" value="CHITIN DEACETYLASE-RELATED"/>
    <property type="match status" value="1"/>
</dbReference>
<evidence type="ECO:0000256" key="7">
    <source>
        <dbReference type="PROSITE-ProRule" id="PRU00261"/>
    </source>
</evidence>
<dbReference type="Gene3D" id="3.30.60.10">
    <property type="entry name" value="Endochitinase-like"/>
    <property type="match status" value="2"/>
</dbReference>
<evidence type="ECO:0000256" key="8">
    <source>
        <dbReference type="SAM" id="SignalP"/>
    </source>
</evidence>
<name>A0ABQ8F0J7_9FUNG</name>
<keyword evidence="4 8" id="KW-0732">Signal</keyword>
<dbReference type="Pfam" id="PF00187">
    <property type="entry name" value="Chitin_bind_1"/>
    <property type="match status" value="1"/>
</dbReference>
<feature type="disulfide bond" evidence="7">
    <location>
        <begin position="68"/>
        <end position="80"/>
    </location>
</feature>
<gene>
    <name evidence="10" type="ORF">BASA50_010758</name>
</gene>
<dbReference type="SUPFAM" id="SSF57016">
    <property type="entry name" value="Plant lectins/antimicrobial peptides"/>
    <property type="match status" value="2"/>
</dbReference>
<keyword evidence="11" id="KW-1185">Reference proteome</keyword>
<reference evidence="10 11" key="1">
    <citation type="submission" date="2021-02" db="EMBL/GenBank/DDBJ databases">
        <title>Variation within the Batrachochytrium salamandrivorans European outbreak.</title>
        <authorList>
            <person name="Kelly M."/>
            <person name="Pasmans F."/>
            <person name="Shea T.P."/>
            <person name="Munoz J.F."/>
            <person name="Carranza S."/>
            <person name="Cuomo C.A."/>
            <person name="Martel A."/>
        </authorList>
    </citation>
    <scope>NUCLEOTIDE SEQUENCE [LARGE SCALE GENOMIC DNA]</scope>
    <source>
        <strain evidence="10 11">AMFP18/2</strain>
    </source>
</reference>
<comment type="cofactor">
    <cofactor evidence="1">
        <name>Co(2+)</name>
        <dbReference type="ChEBI" id="CHEBI:48828"/>
    </cofactor>
</comment>
<dbReference type="EMBL" id="JAFCIX010000510">
    <property type="protein sequence ID" value="KAH6588392.1"/>
    <property type="molecule type" value="Genomic_DNA"/>
</dbReference>
<evidence type="ECO:0000256" key="2">
    <source>
        <dbReference type="ARBA" id="ARBA00022669"/>
    </source>
</evidence>
<evidence type="ECO:0000259" key="9">
    <source>
        <dbReference type="PROSITE" id="PS50941"/>
    </source>
</evidence>
<feature type="signal peptide" evidence="8">
    <location>
        <begin position="1"/>
        <end position="19"/>
    </location>
</feature>
<protein>
    <recommendedName>
        <fullName evidence="9">Chitin-binding type-1 domain-containing protein</fullName>
    </recommendedName>
</protein>
<dbReference type="InterPro" id="IPR036861">
    <property type="entry name" value="Endochitinase-like_sf"/>
</dbReference>
<evidence type="ECO:0000256" key="4">
    <source>
        <dbReference type="ARBA" id="ARBA00022729"/>
    </source>
</evidence>
<keyword evidence="5" id="KW-0378">Hydrolase</keyword>
<evidence type="ECO:0000313" key="11">
    <source>
        <dbReference type="Proteomes" id="UP001648503"/>
    </source>
</evidence>
<comment type="caution">
    <text evidence="10">The sequence shown here is derived from an EMBL/GenBank/DDBJ whole genome shotgun (WGS) entry which is preliminary data.</text>
</comment>
<organism evidence="10 11">
    <name type="scientific">Batrachochytrium salamandrivorans</name>
    <dbReference type="NCBI Taxonomy" id="1357716"/>
    <lineage>
        <taxon>Eukaryota</taxon>
        <taxon>Fungi</taxon>
        <taxon>Fungi incertae sedis</taxon>
        <taxon>Chytridiomycota</taxon>
        <taxon>Chytridiomycota incertae sedis</taxon>
        <taxon>Chytridiomycetes</taxon>
        <taxon>Rhizophydiales</taxon>
        <taxon>Rhizophydiales incertae sedis</taxon>
        <taxon>Batrachochytrium</taxon>
    </lineage>
</organism>
<evidence type="ECO:0000313" key="10">
    <source>
        <dbReference type="EMBL" id="KAH6588392.1"/>
    </source>
</evidence>
<feature type="disulfide bond" evidence="7">
    <location>
        <begin position="123"/>
        <end position="135"/>
    </location>
</feature>
<comment type="caution">
    <text evidence="7">Lacks conserved residue(s) required for the propagation of feature annotation.</text>
</comment>
<dbReference type="Proteomes" id="UP001648503">
    <property type="component" value="Unassembled WGS sequence"/>
</dbReference>
<feature type="disulfide bond" evidence="7">
    <location>
        <begin position="128"/>
        <end position="142"/>
    </location>
</feature>
<keyword evidence="6" id="KW-0119">Carbohydrate metabolism</keyword>
<keyword evidence="7" id="KW-1015">Disulfide bond</keyword>
<keyword evidence="2 7" id="KW-0147">Chitin-binding</keyword>
<dbReference type="SMART" id="SM00270">
    <property type="entry name" value="ChtBD1"/>
    <property type="match status" value="2"/>
</dbReference>
<keyword evidence="3" id="KW-0479">Metal-binding</keyword>
<dbReference type="PROSITE" id="PS50941">
    <property type="entry name" value="CHIT_BIND_I_2"/>
    <property type="match status" value="2"/>
</dbReference>
<evidence type="ECO:0000256" key="3">
    <source>
        <dbReference type="ARBA" id="ARBA00022723"/>
    </source>
</evidence>
<evidence type="ECO:0000256" key="5">
    <source>
        <dbReference type="ARBA" id="ARBA00022801"/>
    </source>
</evidence>
<feature type="domain" description="Chitin-binding type-1" evidence="9">
    <location>
        <begin position="112"/>
        <end position="155"/>
    </location>
</feature>
<dbReference type="PANTHER" id="PTHR46471">
    <property type="entry name" value="CHITIN DEACETYLASE"/>
    <property type="match status" value="1"/>
</dbReference>
<accession>A0ABQ8F0J7</accession>
<evidence type="ECO:0000256" key="1">
    <source>
        <dbReference type="ARBA" id="ARBA00001941"/>
    </source>
</evidence>